<dbReference type="InterPro" id="IPR013083">
    <property type="entry name" value="Znf_RING/FYVE/PHD"/>
</dbReference>
<sequence>MIVTLNIRKMAIKCTACFVEITDGLFLTCSLCEGKYDLLCVNVSEKIFYLMDRERKLYWKCPKCKSNQRKLDNTDTPVRDQGDLCTERNNVTVRRKITTVQKEGDSLLLDDTLPGGDTIEATCSHNISEAILMELKQLRMQMSAQATKQEARDRELTDTIKLMQTCILNITNQNTSLASELKTLRMTTENNAKRIDDLEKENLKLHQELNQTIQEKIYTDEKNISVPATYSSVTRDGGTFPQNKTVVLYGLHEPRNETEYELHERVLNVFYDIAGVDLTGYIEEISRIGKRGNRRPLKIELLSKKITKHLISSVQYFKNTGLWLSTFLDEKGLQKRKQERDDYRKDNQYIQRHTKNQTTKEINTTMENTNTETRTQIDCHPKSSRTATVAAGTRSFRR</sequence>
<dbReference type="Proteomes" id="UP001549921">
    <property type="component" value="Unassembled WGS sequence"/>
</dbReference>
<protein>
    <recommendedName>
        <fullName evidence="4">Zinc finger PHD-type domain-containing protein</fullName>
    </recommendedName>
</protein>
<proteinExistence type="predicted"/>
<reference evidence="2 3" key="1">
    <citation type="submission" date="2024-06" db="EMBL/GenBank/DDBJ databases">
        <title>A chromosome-level genome assembly of beet webworm, Loxostege sticticalis.</title>
        <authorList>
            <person name="Zhang Y."/>
        </authorList>
    </citation>
    <scope>NUCLEOTIDE SEQUENCE [LARGE SCALE GENOMIC DNA]</scope>
    <source>
        <strain evidence="2">AQ028</strain>
        <tissue evidence="2">Male pupae</tissue>
    </source>
</reference>
<dbReference type="AlphaFoldDB" id="A0ABD0SLK5"/>
<evidence type="ECO:0000256" key="1">
    <source>
        <dbReference type="SAM" id="Coils"/>
    </source>
</evidence>
<dbReference type="SUPFAM" id="SSF57903">
    <property type="entry name" value="FYVE/PHD zinc finger"/>
    <property type="match status" value="1"/>
</dbReference>
<evidence type="ECO:0000313" key="2">
    <source>
        <dbReference type="EMBL" id="KAL0820721.1"/>
    </source>
</evidence>
<dbReference type="EMBL" id="JBEDNZ010000019">
    <property type="protein sequence ID" value="KAL0820721.1"/>
    <property type="molecule type" value="Genomic_DNA"/>
</dbReference>
<accession>A0ABD0SLK5</accession>
<organism evidence="2 3">
    <name type="scientific">Loxostege sticticalis</name>
    <name type="common">Beet webworm moth</name>
    <dbReference type="NCBI Taxonomy" id="481309"/>
    <lineage>
        <taxon>Eukaryota</taxon>
        <taxon>Metazoa</taxon>
        <taxon>Ecdysozoa</taxon>
        <taxon>Arthropoda</taxon>
        <taxon>Hexapoda</taxon>
        <taxon>Insecta</taxon>
        <taxon>Pterygota</taxon>
        <taxon>Neoptera</taxon>
        <taxon>Endopterygota</taxon>
        <taxon>Lepidoptera</taxon>
        <taxon>Glossata</taxon>
        <taxon>Ditrysia</taxon>
        <taxon>Pyraloidea</taxon>
        <taxon>Crambidae</taxon>
        <taxon>Pyraustinae</taxon>
        <taxon>Loxostege</taxon>
    </lineage>
</organism>
<name>A0ABD0SLK5_LOXSC</name>
<feature type="coiled-coil region" evidence="1">
    <location>
        <begin position="181"/>
        <end position="215"/>
    </location>
</feature>
<gene>
    <name evidence="2" type="ORF">ABMA28_006550</name>
</gene>
<dbReference type="Gene3D" id="3.30.40.10">
    <property type="entry name" value="Zinc/RING finger domain, C3HC4 (zinc finger)"/>
    <property type="match status" value="1"/>
</dbReference>
<evidence type="ECO:0008006" key="4">
    <source>
        <dbReference type="Google" id="ProtNLM"/>
    </source>
</evidence>
<dbReference type="InterPro" id="IPR011011">
    <property type="entry name" value="Znf_FYVE_PHD"/>
</dbReference>
<evidence type="ECO:0000313" key="3">
    <source>
        <dbReference type="Proteomes" id="UP001549921"/>
    </source>
</evidence>
<keyword evidence="1" id="KW-0175">Coiled coil</keyword>
<comment type="caution">
    <text evidence="2">The sequence shown here is derived from an EMBL/GenBank/DDBJ whole genome shotgun (WGS) entry which is preliminary data.</text>
</comment>